<protein>
    <recommendedName>
        <fullName evidence="5">DNA-binding protein</fullName>
    </recommendedName>
</protein>
<sequence>MIEETKVEYAKPIPLKTIDNAPYWDAADRHELVLQKCTSCNTYAHPPGPACAHCGSQELVWENRGTEISGTIYTYVVSYRPFLPGFENDMPLVIAVVELDELPEVKIIGNVLEATVEQIDIGTPVKMVWQDITEDRALPQWTLA</sequence>
<dbReference type="Gene3D" id="6.10.30.10">
    <property type="match status" value="1"/>
</dbReference>
<dbReference type="Proteomes" id="UP000288623">
    <property type="component" value="Unassembled WGS sequence"/>
</dbReference>
<comment type="caution">
    <text evidence="3">The sequence shown here is derived from an EMBL/GenBank/DDBJ whole genome shotgun (WGS) entry which is preliminary data.</text>
</comment>
<dbReference type="PANTHER" id="PTHR34075">
    <property type="entry name" value="BLR3430 PROTEIN"/>
    <property type="match status" value="1"/>
</dbReference>
<keyword evidence="4" id="KW-1185">Reference proteome</keyword>
<feature type="domain" description="ChsH2 rubredoxin-like zinc ribbon" evidence="2">
    <location>
        <begin position="24"/>
        <end position="59"/>
    </location>
</feature>
<reference evidence="3 4" key="1">
    <citation type="submission" date="2014-11" db="EMBL/GenBank/DDBJ databases">
        <title>Genome sequence and analysis of novel Kurthia sp.</title>
        <authorList>
            <person name="Lawson J.N."/>
            <person name="Gonzalez J.E."/>
            <person name="Rinauldi L."/>
            <person name="Xuan Z."/>
            <person name="Firman A."/>
            <person name="Shaddox L."/>
            <person name="Trudeau A."/>
            <person name="Shah S."/>
            <person name="Reiman D."/>
        </authorList>
    </citation>
    <scope>NUCLEOTIDE SEQUENCE [LARGE SCALE GENOMIC DNA]</scope>
    <source>
        <strain evidence="3 4">3B1D</strain>
    </source>
</reference>
<organism evidence="3 4">
    <name type="scientific">Candidatus Kurthia intestinigallinarum</name>
    <dbReference type="NCBI Taxonomy" id="1562256"/>
    <lineage>
        <taxon>Bacteria</taxon>
        <taxon>Bacillati</taxon>
        <taxon>Bacillota</taxon>
        <taxon>Bacilli</taxon>
        <taxon>Bacillales</taxon>
        <taxon>Caryophanaceae</taxon>
        <taxon>Kurthia</taxon>
    </lineage>
</organism>
<evidence type="ECO:0000259" key="1">
    <source>
        <dbReference type="Pfam" id="PF01796"/>
    </source>
</evidence>
<accession>A0A433RQ44</accession>
<dbReference type="EMBL" id="JTFC01000042">
    <property type="protein sequence ID" value="RUS52368.1"/>
    <property type="molecule type" value="Genomic_DNA"/>
</dbReference>
<dbReference type="InterPro" id="IPR002878">
    <property type="entry name" value="ChsH2_C"/>
</dbReference>
<dbReference type="Pfam" id="PF01796">
    <property type="entry name" value="OB_ChsH2_C"/>
    <property type="match status" value="1"/>
</dbReference>
<dbReference type="RefSeq" id="WP_126991692.1">
    <property type="nucleotide sequence ID" value="NZ_JTFC01000042.1"/>
</dbReference>
<feature type="domain" description="ChsH2 C-terminal OB-fold" evidence="1">
    <location>
        <begin position="70"/>
        <end position="130"/>
    </location>
</feature>
<dbReference type="Pfam" id="PF12172">
    <property type="entry name" value="zf-ChsH2"/>
    <property type="match status" value="1"/>
</dbReference>
<dbReference type="OrthoDB" id="9785144at2"/>
<evidence type="ECO:0000259" key="2">
    <source>
        <dbReference type="Pfam" id="PF12172"/>
    </source>
</evidence>
<dbReference type="PANTHER" id="PTHR34075:SF5">
    <property type="entry name" value="BLR3430 PROTEIN"/>
    <property type="match status" value="1"/>
</dbReference>
<name>A0A433RQ44_9BACL</name>
<dbReference type="InterPro" id="IPR012340">
    <property type="entry name" value="NA-bd_OB-fold"/>
</dbReference>
<dbReference type="InterPro" id="IPR052513">
    <property type="entry name" value="Thioester_dehydratase-like"/>
</dbReference>
<proteinExistence type="predicted"/>
<evidence type="ECO:0000313" key="3">
    <source>
        <dbReference type="EMBL" id="RUS52368.1"/>
    </source>
</evidence>
<dbReference type="InterPro" id="IPR022002">
    <property type="entry name" value="ChsH2_Znr"/>
</dbReference>
<evidence type="ECO:0008006" key="5">
    <source>
        <dbReference type="Google" id="ProtNLM"/>
    </source>
</evidence>
<gene>
    <name evidence="3" type="ORF">QI30_16465</name>
</gene>
<dbReference type="AlphaFoldDB" id="A0A433RQ44"/>
<dbReference type="SUPFAM" id="SSF50249">
    <property type="entry name" value="Nucleic acid-binding proteins"/>
    <property type="match status" value="1"/>
</dbReference>
<evidence type="ECO:0000313" key="4">
    <source>
        <dbReference type="Proteomes" id="UP000288623"/>
    </source>
</evidence>